<gene>
    <name evidence="3" type="ORF">NPE20_23695</name>
</gene>
<organism evidence="3 4">
    <name type="scientific">Mucilaginibacter aquariorum</name>
    <dbReference type="NCBI Taxonomy" id="2967225"/>
    <lineage>
        <taxon>Bacteria</taxon>
        <taxon>Pseudomonadati</taxon>
        <taxon>Bacteroidota</taxon>
        <taxon>Sphingobacteriia</taxon>
        <taxon>Sphingobacteriales</taxon>
        <taxon>Sphingobacteriaceae</taxon>
        <taxon>Mucilaginibacter</taxon>
    </lineage>
</organism>
<dbReference type="PANTHER" id="PTHR30441">
    <property type="entry name" value="DUF748 DOMAIN-CONTAINING PROTEIN"/>
    <property type="match status" value="1"/>
</dbReference>
<keyword evidence="4" id="KW-1185">Reference proteome</keyword>
<evidence type="ECO:0000259" key="2">
    <source>
        <dbReference type="Pfam" id="PF05170"/>
    </source>
</evidence>
<feature type="transmembrane region" description="Helical" evidence="1">
    <location>
        <begin position="12"/>
        <end position="32"/>
    </location>
</feature>
<dbReference type="RefSeq" id="WP_256541166.1">
    <property type="nucleotide sequence ID" value="NZ_JANHOH010000010.1"/>
</dbReference>
<evidence type="ECO:0000256" key="1">
    <source>
        <dbReference type="SAM" id="Phobius"/>
    </source>
</evidence>
<accession>A0ABT1T8Q2</accession>
<dbReference type="Proteomes" id="UP001204376">
    <property type="component" value="Unassembled WGS sequence"/>
</dbReference>
<dbReference type="Pfam" id="PF05170">
    <property type="entry name" value="AsmA"/>
    <property type="match status" value="1"/>
</dbReference>
<reference evidence="3 4" key="1">
    <citation type="submission" date="2022-07" db="EMBL/GenBank/DDBJ databases">
        <title>Mucilaginibacter sp. JC4.</title>
        <authorList>
            <person name="Le V."/>
            <person name="Ko S.-R."/>
            <person name="Ahn C.-Y."/>
            <person name="Oh H.-M."/>
        </authorList>
    </citation>
    <scope>NUCLEOTIDE SEQUENCE [LARGE SCALE GENOMIC DNA]</scope>
    <source>
        <strain evidence="3 4">JC4</strain>
    </source>
</reference>
<keyword evidence="1" id="KW-1133">Transmembrane helix</keyword>
<evidence type="ECO:0000313" key="4">
    <source>
        <dbReference type="Proteomes" id="UP001204376"/>
    </source>
</evidence>
<dbReference type="InterPro" id="IPR007844">
    <property type="entry name" value="AsmA"/>
</dbReference>
<dbReference type="EMBL" id="JANHOH010000010">
    <property type="protein sequence ID" value="MCQ6960999.1"/>
    <property type="molecule type" value="Genomic_DNA"/>
</dbReference>
<feature type="domain" description="AsmA" evidence="2">
    <location>
        <begin position="1"/>
        <end position="180"/>
    </location>
</feature>
<evidence type="ECO:0000313" key="3">
    <source>
        <dbReference type="EMBL" id="MCQ6960999.1"/>
    </source>
</evidence>
<sequence>MPKWLKISLKILAGFILLIVVILLGATLYITYNKTKVLKMVNEQLEKNVDGTLIIGDMKPTFFKGFPDISLSLKNVLIRDKKFAQHKHTLLDAKDFNISVNTAALFRGTIDINHIEITDAAIDLFTDSTGYSNTAVFKKDNKQVKDNPSESSSITQLKKFSLSNVTFTVDNRKAHKLFNFAVNDISGKMQYPDSGWRTDFHLNVLAKSMAFNSVHGSFIKNKVLKGDFVAGYNEKSGIINVSTMPLNIGDDPFKINAVFETAGKPDAGFTMHIVADQILWRSATALLAPNVTTVLNRFNISKPMDVICDLTGSFDGNDGGPKLYVTAKVNDSKVTIPGAELDDCSFNGIFSNNYVKDKGFGDDNSIIKLINLKASYNHLPFTIDTGSIINLIKPVATGNFKSNFPAADLNYFLEDDVAKFNNGSADMNLRYTADIIDYKINKPIIRGSINLRNTDIYYWPRNLKFKNNSISLNFVGDDLLLSNIRMQTGRSIVTMDGRVNNFLNLYYNAPEKILLALQIRSPQLYLGEFMGFLAERKSAPTTRRRGNSGNIADQLSNALDRGKAEMHMKVAKVYYKKFLATDAYADLLTTENGLIIRNVGLKHAGGSLKINGRVMQGRSLNRFALNSTVSHVNMQEFFYAFNNFGLQDFTYENLKGFLSAKTNITGGVTDAGNLAPHSINGNLDVSLRDAALLNFKPLIGVGKFVFPFRDLKNISIPKLDGHFIVNGDMITIKPLQVSSSVLNVDVAGVYGLTKGTDIALDIPLRNPGKDSLIIDKEELQKKRFKGIVVHIRAHEENGKMKIGWNKNHKKN</sequence>
<keyword evidence="1" id="KW-0472">Membrane</keyword>
<comment type="caution">
    <text evidence="3">The sequence shown here is derived from an EMBL/GenBank/DDBJ whole genome shotgun (WGS) entry which is preliminary data.</text>
</comment>
<name>A0ABT1T8Q2_9SPHI</name>
<proteinExistence type="predicted"/>
<keyword evidence="1" id="KW-0812">Transmembrane</keyword>
<dbReference type="PANTHER" id="PTHR30441:SF8">
    <property type="entry name" value="DUF748 DOMAIN-CONTAINING PROTEIN"/>
    <property type="match status" value="1"/>
</dbReference>
<dbReference type="InterPro" id="IPR052894">
    <property type="entry name" value="AsmA-related"/>
</dbReference>
<protein>
    <submittedName>
        <fullName evidence="3">AsmA family protein</fullName>
    </submittedName>
</protein>